<feature type="compositionally biased region" description="Low complexity" evidence="8">
    <location>
        <begin position="1164"/>
        <end position="1175"/>
    </location>
</feature>
<comment type="function">
    <text evidence="6">Involved in cytoplasm to vacuole transport (Cvt), pexophagy, mitophagy and nucleophagy. Recruits mitochondria for their selective degradation via autophagy (mitophagy) during starvation. Works as scaffold proteins that recruit ATG proteins to the pre-autophagosome (PAS), the site of vesicle/autophagosome formation. Required for the Cvt vesicles completion.</text>
</comment>
<evidence type="ECO:0000256" key="8">
    <source>
        <dbReference type="SAM" id="MobiDB-lite"/>
    </source>
</evidence>
<feature type="coiled-coil region" evidence="7">
    <location>
        <begin position="781"/>
        <end position="829"/>
    </location>
</feature>
<protein>
    <recommendedName>
        <fullName evidence="6">Autophagy-related protein 11</fullName>
    </recommendedName>
</protein>
<feature type="coiled-coil region" evidence="7">
    <location>
        <begin position="580"/>
        <end position="628"/>
    </location>
</feature>
<evidence type="ECO:0000259" key="10">
    <source>
        <dbReference type="Pfam" id="PF10377"/>
    </source>
</evidence>
<dbReference type="GO" id="GO:0015031">
    <property type="term" value="P:protein transport"/>
    <property type="evidence" value="ECO:0007669"/>
    <property type="project" value="UniProtKB-KW"/>
</dbReference>
<dbReference type="GO" id="GO:0034517">
    <property type="term" value="P:ribophagy"/>
    <property type="evidence" value="ECO:0007669"/>
    <property type="project" value="TreeGrafter"/>
</dbReference>
<dbReference type="InterPro" id="IPR045326">
    <property type="entry name" value="ATG17-like_dom"/>
</dbReference>
<dbReference type="eggNOG" id="ENOG502QVZE">
    <property type="taxonomic scope" value="Eukaryota"/>
</dbReference>
<evidence type="ECO:0000256" key="1">
    <source>
        <dbReference type="ARBA" id="ARBA00009729"/>
    </source>
</evidence>
<evidence type="ECO:0000259" key="9">
    <source>
        <dbReference type="Pfam" id="PF04108"/>
    </source>
</evidence>
<dbReference type="GO" id="GO:0000422">
    <property type="term" value="P:autophagy of mitochondrion"/>
    <property type="evidence" value="ECO:0007669"/>
    <property type="project" value="TreeGrafter"/>
</dbReference>
<feature type="compositionally biased region" description="Basic and acidic residues" evidence="8">
    <location>
        <begin position="1063"/>
        <end position="1074"/>
    </location>
</feature>
<dbReference type="GO" id="GO:0034045">
    <property type="term" value="C:phagophore assembly site membrane"/>
    <property type="evidence" value="ECO:0007669"/>
    <property type="project" value="UniProtKB-SubCell"/>
</dbReference>
<dbReference type="Pfam" id="PF04108">
    <property type="entry name" value="ATG17_like"/>
    <property type="match status" value="1"/>
</dbReference>
<feature type="coiled-coil region" evidence="7">
    <location>
        <begin position="657"/>
        <end position="726"/>
    </location>
</feature>
<feature type="compositionally biased region" description="Low complexity" evidence="8">
    <location>
        <begin position="1300"/>
        <end position="1315"/>
    </location>
</feature>
<gene>
    <name evidence="11" type="ORF">WG66_18711</name>
</gene>
<comment type="similarity">
    <text evidence="1 6">Belongs to the ATG11 family.</text>
</comment>
<accession>A0A0W0EXR0</accession>
<dbReference type="GO" id="GO:1990316">
    <property type="term" value="C:Atg1/ULK1 kinase complex"/>
    <property type="evidence" value="ECO:0007669"/>
    <property type="project" value="TreeGrafter"/>
</dbReference>
<dbReference type="GO" id="GO:1903599">
    <property type="term" value="P:positive regulation of autophagy of mitochondrion"/>
    <property type="evidence" value="ECO:0007669"/>
    <property type="project" value="UniProtKB-UniRule"/>
</dbReference>
<comment type="caution">
    <text evidence="11">The sequence shown here is derived from an EMBL/GenBank/DDBJ whole genome shotgun (WGS) entry which is preliminary data.</text>
</comment>
<evidence type="ECO:0000313" key="12">
    <source>
        <dbReference type="Proteomes" id="UP000054988"/>
    </source>
</evidence>
<dbReference type="GO" id="GO:0034727">
    <property type="term" value="P:piecemeal microautophagy of the nucleus"/>
    <property type="evidence" value="ECO:0007669"/>
    <property type="project" value="TreeGrafter"/>
</dbReference>
<dbReference type="GO" id="GO:0060090">
    <property type="term" value="F:molecular adaptor activity"/>
    <property type="evidence" value="ECO:0007669"/>
    <property type="project" value="TreeGrafter"/>
</dbReference>
<dbReference type="GO" id="GO:0000045">
    <property type="term" value="P:autophagosome assembly"/>
    <property type="evidence" value="ECO:0007669"/>
    <property type="project" value="UniProtKB-UniRule"/>
</dbReference>
<feature type="compositionally biased region" description="Polar residues" evidence="8">
    <location>
        <begin position="1258"/>
        <end position="1272"/>
    </location>
</feature>
<name>A0A0W0EXR0_MONRR</name>
<evidence type="ECO:0000313" key="11">
    <source>
        <dbReference type="EMBL" id="KTB28706.1"/>
    </source>
</evidence>
<keyword evidence="2 6" id="KW-0813">Transport</keyword>
<keyword evidence="4 6" id="KW-0072">Autophagy</keyword>
<evidence type="ECO:0000256" key="4">
    <source>
        <dbReference type="ARBA" id="ARBA00023006"/>
    </source>
</evidence>
<feature type="compositionally biased region" description="Basic residues" evidence="8">
    <location>
        <begin position="1280"/>
        <end position="1291"/>
    </location>
</feature>
<feature type="region of interest" description="Disordered" evidence="8">
    <location>
        <begin position="1054"/>
        <end position="1235"/>
    </location>
</feature>
<dbReference type="Proteomes" id="UP000054988">
    <property type="component" value="Unassembled WGS sequence"/>
</dbReference>
<sequence length="1376" mass="152854">MIRICRAEDGQLFQVNASLRDIERSGSLEIFLQQEIGIEAGAVLAYLTDGRRLTNTNLREFAGSQDQSIFVFNKYYLDYDVEKVIRDLTIGPSLQPPIEGMLPLTLKLEVEPDCSIESISGTPPFRPTQLAASYLRVAHTHLDYIKDTALSLQCQHEAIRIASSGLDIHVLSVVDAFESLGSGLRKELQKQASLLAGVEADLNLITKVRVHTDFVSANARKAIEAGEKPRTLGDYVSNAKMKQVAETCAKTHNDLQARFDATEQKIAQVREGCDSVRATVSSTKTLEDTEACLRRSHEIFDSIASSAGGLEYPKTESEPILQDLKQLDSNLRSQVQLITDLKNTNTRQCIATLRHISVINNDLVHIPPELTALQASFRGKNSFLHLQRLHNMLYAYGATVIEIVRRKEFAQFFYHRAQSILEVMAKLSSSERKRRQVYRSEIHGQLPFETRGLDDAVPTIDFSPSAVPDPVYSLEREDIDGLLRLLDDLEEVSRSHNDPAALSAVRECKVGLERLVAKMDGLEAGFDKIAERSLLSSSRISHSRRRSLEVEEQMYNGLVEQFRMVQDAKAHQEAMFQEERLALKGEIHRLQSDMQNLDSDAATERERADRLERELHQVRAQLESENTARRIKEERNMELLCDLGHQREELARALKDVTEQTRVSEALRQELAQIKSEFDDVKALEARNSEKVTNLLVDQAKNLKNLEEARSRGEDLEEQIRAARAECEGVNFALKQASEEKDRLLRVQASEHDRVLRDHIAEADGDRAVLERQFFECKAAQEHAERQLKELRSELEVERADAVGLREELQRVEHELREARHVERLLRDDLKTGRASQSEFEQQLENGNRLIAQILDVALAFRVSHLKALHTAQSITSHPTSTSRQSATLADSVYSPDTRHSIITQPEEPPPIDPSDPANALEALRAFDHDYFQEAVSKTGSTVRKWQKQCKEYRERAKGKISFRNFAKGDLALFLPTRNSVSKPWAAFNVSFPHYFLQATGHLAEQLKTREWIVARITSITERVVDRDDPSSNPYGLGDGVKYYMLEVEDWTKPSHNKRRLSSRKETPEVEEPKPPSSMAASTSALPPGPPEADVDSNFEVTHPPNSQLFPTRSRSNSSPTARPSSLSRLLAQASPEPPEPVAELLSETPSTIRPRPLPTPFQAAASPPLPSSLSQNIDSSPSQHTGSIPSVPQNPAQPSPLRPGSRASRLSTTSRFSVGRIPLGSVPSGSPVKAAPTIALTDRLVSSPSSIEGAFGNTATPSPEGSMSDGITNLLKDSSRRRTSSYHAPRKSLLAPAESTATTAASSSSSTTVTPFVTPGRPGMLASLASSWGVSLGRKKKVEVAGNVSETAGMSPSEDHGVVESPSAKQLLKKF</sequence>
<evidence type="ECO:0000256" key="3">
    <source>
        <dbReference type="ARBA" id="ARBA00022927"/>
    </source>
</evidence>
<evidence type="ECO:0000256" key="2">
    <source>
        <dbReference type="ARBA" id="ARBA00022448"/>
    </source>
</evidence>
<keyword evidence="3 6" id="KW-0653">Protein transport</keyword>
<feature type="domain" description="Autophagy protein ATG17-like" evidence="9">
    <location>
        <begin position="130"/>
        <end position="442"/>
    </location>
</feature>
<dbReference type="EMBL" id="LATX01002467">
    <property type="protein sequence ID" value="KTB28706.1"/>
    <property type="molecule type" value="Genomic_DNA"/>
</dbReference>
<feature type="region of interest" description="Disordered" evidence="8">
    <location>
        <begin position="1248"/>
        <end position="1321"/>
    </location>
</feature>
<comment type="subunit">
    <text evidence="6">Homodimer.</text>
</comment>
<feature type="compositionally biased region" description="Polar residues" evidence="8">
    <location>
        <begin position="1104"/>
        <end position="1128"/>
    </location>
</feature>
<feature type="domain" description="Autophagy-related protein 11 C-terminal" evidence="10">
    <location>
        <begin position="936"/>
        <end position="1049"/>
    </location>
</feature>
<evidence type="ECO:0000256" key="5">
    <source>
        <dbReference type="ARBA" id="ARBA00023054"/>
    </source>
</evidence>
<dbReference type="GO" id="GO:0005774">
    <property type="term" value="C:vacuolar membrane"/>
    <property type="evidence" value="ECO:0007669"/>
    <property type="project" value="UniProtKB-SubCell"/>
</dbReference>
<keyword evidence="5 7" id="KW-0175">Coiled coil</keyword>
<evidence type="ECO:0000256" key="6">
    <source>
        <dbReference type="RuleBase" id="RU367075"/>
    </source>
</evidence>
<feature type="region of interest" description="Disordered" evidence="8">
    <location>
        <begin position="1350"/>
        <end position="1376"/>
    </location>
</feature>
<reference evidence="11 12" key="1">
    <citation type="submission" date="2015-12" db="EMBL/GenBank/DDBJ databases">
        <title>Draft genome sequence of Moniliophthora roreri, the causal agent of frosty pod rot of cacao.</title>
        <authorList>
            <person name="Aime M.C."/>
            <person name="Diaz-Valderrama J.R."/>
            <person name="Kijpornyongpan T."/>
            <person name="Phillips-Mora W."/>
        </authorList>
    </citation>
    <scope>NUCLEOTIDE SEQUENCE [LARGE SCALE GENOMIC DNA]</scope>
    <source>
        <strain evidence="11 12">MCA 2952</strain>
    </source>
</reference>
<feature type="compositionally biased region" description="Polar residues" evidence="8">
    <location>
        <begin position="1176"/>
        <end position="1195"/>
    </location>
</feature>
<evidence type="ECO:0000256" key="7">
    <source>
        <dbReference type="SAM" id="Coils"/>
    </source>
</evidence>
<dbReference type="PANTHER" id="PTHR13222">
    <property type="entry name" value="RB1-INDUCIBLE COILED-COIL"/>
    <property type="match status" value="1"/>
</dbReference>
<keyword evidence="6" id="KW-0926">Vacuole</keyword>
<keyword evidence="6" id="KW-0472">Membrane</keyword>
<comment type="subcellular location">
    <subcellularLocation>
        <location evidence="6">Preautophagosomal structure membrane</location>
        <topology evidence="6">Peripheral membrane protein</topology>
    </subcellularLocation>
    <subcellularLocation>
        <location evidence="6">Vacuole membrane</location>
        <topology evidence="6">Peripheral membrane protein</topology>
    </subcellularLocation>
    <text evidence="6">During pexophagy, accumulates in the vacuolar membrane region, where the peroxisomes contact the vacuole.</text>
</comment>
<dbReference type="PANTHER" id="PTHR13222:SF1">
    <property type="entry name" value="RB1-INDUCIBLE COILED-COIL PROTEIN 1"/>
    <property type="match status" value="1"/>
</dbReference>
<proteinExistence type="inferred from homology"/>
<dbReference type="InterPro" id="IPR040040">
    <property type="entry name" value="ATG11"/>
</dbReference>
<dbReference type="Pfam" id="PF10377">
    <property type="entry name" value="ATG11"/>
    <property type="match status" value="1"/>
</dbReference>
<organism evidence="11 12">
    <name type="scientific">Moniliophthora roreri</name>
    <name type="common">Frosty pod rot fungus</name>
    <name type="synonym">Monilia roreri</name>
    <dbReference type="NCBI Taxonomy" id="221103"/>
    <lineage>
        <taxon>Eukaryota</taxon>
        <taxon>Fungi</taxon>
        <taxon>Dikarya</taxon>
        <taxon>Basidiomycota</taxon>
        <taxon>Agaricomycotina</taxon>
        <taxon>Agaricomycetes</taxon>
        <taxon>Agaricomycetidae</taxon>
        <taxon>Agaricales</taxon>
        <taxon>Marasmiineae</taxon>
        <taxon>Marasmiaceae</taxon>
        <taxon>Moniliophthora</taxon>
    </lineage>
</organism>
<dbReference type="GO" id="GO:0061709">
    <property type="term" value="P:reticulophagy"/>
    <property type="evidence" value="ECO:0007669"/>
    <property type="project" value="TreeGrafter"/>
</dbReference>
<dbReference type="InterPro" id="IPR019460">
    <property type="entry name" value="Atg11_C"/>
</dbReference>
<dbReference type="GO" id="GO:0019901">
    <property type="term" value="F:protein kinase binding"/>
    <property type="evidence" value="ECO:0007669"/>
    <property type="project" value="TreeGrafter"/>
</dbReference>